<dbReference type="Proteomes" id="UP000007468">
    <property type="component" value="Chromosome"/>
</dbReference>
<evidence type="ECO:0000313" key="2">
    <source>
        <dbReference type="Proteomes" id="UP000007468"/>
    </source>
</evidence>
<accession>D6GPR0</accession>
<protein>
    <submittedName>
        <fullName evidence="1">Uncharacterized protein</fullName>
    </submittedName>
</protein>
<name>D6GPR0_FILAD</name>
<keyword evidence="2" id="KW-1185">Reference proteome</keyword>
<evidence type="ECO:0000313" key="1">
    <source>
        <dbReference type="EMBL" id="EFE28763.1"/>
    </source>
</evidence>
<dbReference type="AlphaFoldDB" id="D6GPR0"/>
<sequence>MKSILSRNKILSIAKIFLILKKFRKQHLQKTIKQRQKRFFKEYKCMQDRYKNIFEKFFEYQNFV</sequence>
<dbReference type="EMBL" id="CP002390">
    <property type="protein sequence ID" value="EFE28763.1"/>
    <property type="molecule type" value="Genomic_DNA"/>
</dbReference>
<gene>
    <name evidence="1" type="ordered locus">HMPREF0389_00683</name>
</gene>
<dbReference type="KEGG" id="faa:HMPREF0389_00683"/>
<organism evidence="1 2">
    <name type="scientific">Filifactor alocis (strain ATCC 35896 / CCUG 47790 / D40 B5)</name>
    <name type="common">Fusobacterium alocis</name>
    <dbReference type="NCBI Taxonomy" id="546269"/>
    <lineage>
        <taxon>Bacteria</taxon>
        <taxon>Bacillati</taxon>
        <taxon>Bacillota</taxon>
        <taxon>Clostridia</taxon>
        <taxon>Peptostreptococcales</taxon>
        <taxon>Filifactoraceae</taxon>
        <taxon>Filifactor</taxon>
    </lineage>
</organism>
<proteinExistence type="predicted"/>
<reference evidence="2" key="1">
    <citation type="submission" date="2010-12" db="EMBL/GenBank/DDBJ databases">
        <title>The genome sequence of Filifactor alocis strain ATCC 35896.</title>
        <authorList>
            <consortium name="The Broad Institute Genome Sequencing Platform"/>
            <person name="Ward D."/>
            <person name="Earl A."/>
            <person name="Feldgarden M."/>
            <person name="Young S.K."/>
            <person name="Gargeya S."/>
            <person name="Zeng Q."/>
            <person name="Alvarado L."/>
            <person name="Berlin A."/>
            <person name="Bochicchio J."/>
            <person name="Chapman S.B."/>
            <person name="Chen Z."/>
            <person name="Freedman E."/>
            <person name="Gellesch M."/>
            <person name="Goldberg J."/>
            <person name="Griggs A."/>
            <person name="Gujja S."/>
            <person name="Heilman E."/>
            <person name="Heiman D."/>
            <person name="Howarth C."/>
            <person name="Mehta T."/>
            <person name="Neiman D."/>
            <person name="Pearson M."/>
            <person name="Roberts A."/>
            <person name="Saif S."/>
            <person name="Shea T."/>
            <person name="Shenoy N."/>
            <person name="Sisk P."/>
            <person name="Stolte C."/>
            <person name="Sykes S."/>
            <person name="White J."/>
            <person name="Yandava C."/>
            <person name="Izard J."/>
            <person name="Blanton J.M."/>
            <person name="Baranova O.V."/>
            <person name="Tanner A.C."/>
            <person name="Dewhirst F.E."/>
            <person name="Haas B."/>
            <person name="Nusbaum C."/>
            <person name="Birren B."/>
        </authorList>
    </citation>
    <scope>NUCLEOTIDE SEQUENCE [LARGE SCALE GENOMIC DNA]</scope>
    <source>
        <strain evidence="2">ATCC 35896 / D40 B5</strain>
    </source>
</reference>